<keyword evidence="1" id="KW-0472">Membrane</keyword>
<feature type="transmembrane region" description="Helical" evidence="1">
    <location>
        <begin position="395"/>
        <end position="414"/>
    </location>
</feature>
<dbReference type="Pfam" id="PF02931">
    <property type="entry name" value="Neur_chan_LBD"/>
    <property type="match status" value="1"/>
</dbReference>
<dbReference type="EMBL" id="JAACXV010014401">
    <property type="protein sequence ID" value="KAF7267642.1"/>
    <property type="molecule type" value="Genomic_DNA"/>
</dbReference>
<evidence type="ECO:0000259" key="3">
    <source>
        <dbReference type="Pfam" id="PF02931"/>
    </source>
</evidence>
<evidence type="ECO:0000313" key="4">
    <source>
        <dbReference type="EMBL" id="KAF7267642.1"/>
    </source>
</evidence>
<feature type="signal peptide" evidence="2">
    <location>
        <begin position="1"/>
        <end position="17"/>
    </location>
</feature>
<keyword evidence="1" id="KW-0812">Transmembrane</keyword>
<evidence type="ECO:0000256" key="2">
    <source>
        <dbReference type="SAM" id="SignalP"/>
    </source>
</evidence>
<name>A0A834I5X9_RHYFE</name>
<evidence type="ECO:0000313" key="5">
    <source>
        <dbReference type="Proteomes" id="UP000625711"/>
    </source>
</evidence>
<sequence>MYHQVVIFGVLLKLVIAVHELSCPSSSGSSTLARLRSELLCDYDSNIRSVKDHRNATVVSFRLLLKYFSFDHYTHTLSVDAWFPTYWADQHLKWRPEDYDGIKSIHLSSDYDIWTPDISIYNRKDQSTDPRTLTDTTCAVNSKGTVLCVPPVHFDALCVPNLRKYPYDVQECTVRFGSWIYKGEDLKLKLLTPMVDLEDMEPNGEWELLSFNAIYHKGNYSCCPNSTYPSIDIVFEIKRHSAAHTVNVVLPLLVCILLTLSTMAMSPLNKDRLILACVNLLAHIYHVQNLSYIVPTSGENMPSLLSISRDSTLLTGISIISTILLKSLMQKRTDTPSWVSSTVSVLVNTRPGQLILLSDNSLKGAAAAENSEDGVAIISNPGTQSTGDWTVLAKFIDVLLFTAYIIIYFILLISY</sequence>
<keyword evidence="2" id="KW-0732">Signal</keyword>
<dbReference type="InterPro" id="IPR006202">
    <property type="entry name" value="Neur_chan_lig-bd"/>
</dbReference>
<dbReference type="InterPro" id="IPR036734">
    <property type="entry name" value="Neur_chan_lig-bd_sf"/>
</dbReference>
<keyword evidence="5" id="KW-1185">Reference proteome</keyword>
<accession>A0A834I5X9</accession>
<gene>
    <name evidence="4" type="ORF">GWI33_019132</name>
</gene>
<feature type="domain" description="Neurotransmitter-gated ion-channel ligand-binding" evidence="3">
    <location>
        <begin position="34"/>
        <end position="240"/>
    </location>
</feature>
<evidence type="ECO:0000256" key="1">
    <source>
        <dbReference type="SAM" id="Phobius"/>
    </source>
</evidence>
<dbReference type="Proteomes" id="UP000625711">
    <property type="component" value="Unassembled WGS sequence"/>
</dbReference>
<dbReference type="SUPFAM" id="SSF63712">
    <property type="entry name" value="Nicotinic receptor ligand binding domain-like"/>
    <property type="match status" value="1"/>
</dbReference>
<dbReference type="PRINTS" id="PR00252">
    <property type="entry name" value="NRIONCHANNEL"/>
</dbReference>
<dbReference type="GO" id="GO:0005230">
    <property type="term" value="F:extracellular ligand-gated monoatomic ion channel activity"/>
    <property type="evidence" value="ECO:0007669"/>
    <property type="project" value="InterPro"/>
</dbReference>
<organism evidence="4 5">
    <name type="scientific">Rhynchophorus ferrugineus</name>
    <name type="common">Red palm weevil</name>
    <name type="synonym">Curculio ferrugineus</name>
    <dbReference type="NCBI Taxonomy" id="354439"/>
    <lineage>
        <taxon>Eukaryota</taxon>
        <taxon>Metazoa</taxon>
        <taxon>Ecdysozoa</taxon>
        <taxon>Arthropoda</taxon>
        <taxon>Hexapoda</taxon>
        <taxon>Insecta</taxon>
        <taxon>Pterygota</taxon>
        <taxon>Neoptera</taxon>
        <taxon>Endopterygota</taxon>
        <taxon>Coleoptera</taxon>
        <taxon>Polyphaga</taxon>
        <taxon>Cucujiformia</taxon>
        <taxon>Curculionidae</taxon>
        <taxon>Dryophthorinae</taxon>
        <taxon>Rhynchophorus</taxon>
    </lineage>
</organism>
<dbReference type="CDD" id="cd18989">
    <property type="entry name" value="LGIC_ECD_cation"/>
    <property type="match status" value="1"/>
</dbReference>
<feature type="transmembrane region" description="Helical" evidence="1">
    <location>
        <begin position="248"/>
        <end position="266"/>
    </location>
</feature>
<keyword evidence="1" id="KW-1133">Transmembrane helix</keyword>
<dbReference type="AlphaFoldDB" id="A0A834I5X9"/>
<comment type="caution">
    <text evidence="4">The sequence shown here is derived from an EMBL/GenBank/DDBJ whole genome shotgun (WGS) entry which is preliminary data.</text>
</comment>
<dbReference type="GO" id="GO:0016020">
    <property type="term" value="C:membrane"/>
    <property type="evidence" value="ECO:0007669"/>
    <property type="project" value="InterPro"/>
</dbReference>
<proteinExistence type="predicted"/>
<feature type="chain" id="PRO_5032684344" description="Neurotransmitter-gated ion-channel ligand-binding domain-containing protein" evidence="2">
    <location>
        <begin position="18"/>
        <end position="415"/>
    </location>
</feature>
<dbReference type="InterPro" id="IPR006201">
    <property type="entry name" value="Neur_channel"/>
</dbReference>
<reference evidence="4" key="1">
    <citation type="submission" date="2020-08" db="EMBL/GenBank/DDBJ databases">
        <title>Genome sequencing and assembly of the red palm weevil Rhynchophorus ferrugineus.</title>
        <authorList>
            <person name="Dias G.B."/>
            <person name="Bergman C.M."/>
            <person name="Manee M."/>
        </authorList>
    </citation>
    <scope>NUCLEOTIDE SEQUENCE</scope>
    <source>
        <strain evidence="4">AA-2017</strain>
        <tissue evidence="4">Whole larva</tissue>
    </source>
</reference>
<dbReference type="Gene3D" id="2.70.170.10">
    <property type="entry name" value="Neurotransmitter-gated ion-channel ligand-binding domain"/>
    <property type="match status" value="1"/>
</dbReference>
<dbReference type="GO" id="GO:0004888">
    <property type="term" value="F:transmembrane signaling receptor activity"/>
    <property type="evidence" value="ECO:0007669"/>
    <property type="project" value="InterPro"/>
</dbReference>
<dbReference type="OrthoDB" id="410315at2759"/>
<dbReference type="FunFam" id="2.70.170.10:FF:000028">
    <property type="entry name" value="AcetylCholine Receptor"/>
    <property type="match status" value="1"/>
</dbReference>
<protein>
    <recommendedName>
        <fullName evidence="3">Neurotransmitter-gated ion-channel ligand-binding domain-containing protein</fullName>
    </recommendedName>
</protein>
<dbReference type="PANTHER" id="PTHR18945">
    <property type="entry name" value="NEUROTRANSMITTER GATED ION CHANNEL"/>
    <property type="match status" value="1"/>
</dbReference>